<dbReference type="InterPro" id="IPR016186">
    <property type="entry name" value="C-type_lectin-like/link_sf"/>
</dbReference>
<evidence type="ECO:0000313" key="1">
    <source>
        <dbReference type="EMBL" id="EKC37858.1"/>
    </source>
</evidence>
<dbReference type="AlphaFoldDB" id="K1QW16"/>
<dbReference type="SUPFAM" id="SSF56436">
    <property type="entry name" value="C-type lectin-like"/>
    <property type="match status" value="1"/>
</dbReference>
<dbReference type="PROSITE" id="PS00615">
    <property type="entry name" value="C_TYPE_LECTIN_1"/>
    <property type="match status" value="1"/>
</dbReference>
<dbReference type="EMBL" id="JH818336">
    <property type="protein sequence ID" value="EKC37858.1"/>
    <property type="molecule type" value="Genomic_DNA"/>
</dbReference>
<dbReference type="Gene3D" id="3.10.100.10">
    <property type="entry name" value="Mannose-Binding Protein A, subunit A"/>
    <property type="match status" value="1"/>
</dbReference>
<organism evidence="1">
    <name type="scientific">Magallana gigas</name>
    <name type="common">Pacific oyster</name>
    <name type="synonym">Crassostrea gigas</name>
    <dbReference type="NCBI Taxonomy" id="29159"/>
    <lineage>
        <taxon>Eukaryota</taxon>
        <taxon>Metazoa</taxon>
        <taxon>Spiralia</taxon>
        <taxon>Lophotrochozoa</taxon>
        <taxon>Mollusca</taxon>
        <taxon>Bivalvia</taxon>
        <taxon>Autobranchia</taxon>
        <taxon>Pteriomorphia</taxon>
        <taxon>Ostreida</taxon>
        <taxon>Ostreoidea</taxon>
        <taxon>Ostreidae</taxon>
        <taxon>Magallana</taxon>
    </lineage>
</organism>
<dbReference type="PROSITE" id="PS50041">
    <property type="entry name" value="C_TYPE_LECTIN_2"/>
    <property type="match status" value="1"/>
</dbReference>
<accession>K1QW16</accession>
<gene>
    <name evidence="1" type="ORF">CGI_10019407</name>
</gene>
<sequence length="357" mass="39295">MLDIMQYLWNIMILGLHTFSASLCPDHPEWMGEADWAFCYRNMKITGDFITSAQLCSDINTTMAMPKNSLELGHLSLFMSSVGKKSAWIYLASVPFPAFTTTLSESTKLPGYTTQLSHVLGLTSTFSPSQTPLSSPAVPVFQWLDGSDLKETYWDGLEPNGDGQCVEIIAALQAWNDLSCYPTQRNTICQAPNHNQPENITNIYSTTDDLQLETTLDPYDSSTPDIPQPELSNLNITHPVHSTSADSTTTSGLPLSNVTKLNSTCSMHMVCGSNKTYSTWQLSAKITQMQADLTVVKSKLSSTRRTKSSAEDARTSSTSMGILGGIVIVMIYLCICLLDFVKVKVQPKKVTLPHTYC</sequence>
<dbReference type="InterPro" id="IPR018378">
    <property type="entry name" value="C-type_lectin_CS"/>
</dbReference>
<protein>
    <submittedName>
        <fullName evidence="1">Uncharacterized protein</fullName>
    </submittedName>
</protein>
<dbReference type="InterPro" id="IPR016187">
    <property type="entry name" value="CTDL_fold"/>
</dbReference>
<dbReference type="SMART" id="SM00034">
    <property type="entry name" value="CLECT"/>
    <property type="match status" value="1"/>
</dbReference>
<proteinExistence type="predicted"/>
<reference evidence="1" key="1">
    <citation type="journal article" date="2012" name="Nature">
        <title>The oyster genome reveals stress adaptation and complexity of shell formation.</title>
        <authorList>
            <person name="Zhang G."/>
            <person name="Fang X."/>
            <person name="Guo X."/>
            <person name="Li L."/>
            <person name="Luo R."/>
            <person name="Xu F."/>
            <person name="Yang P."/>
            <person name="Zhang L."/>
            <person name="Wang X."/>
            <person name="Qi H."/>
            <person name="Xiong Z."/>
            <person name="Que H."/>
            <person name="Xie Y."/>
            <person name="Holland P.W."/>
            <person name="Paps J."/>
            <person name="Zhu Y."/>
            <person name="Wu F."/>
            <person name="Chen Y."/>
            <person name="Wang J."/>
            <person name="Peng C."/>
            <person name="Meng J."/>
            <person name="Yang L."/>
            <person name="Liu J."/>
            <person name="Wen B."/>
            <person name="Zhang N."/>
            <person name="Huang Z."/>
            <person name="Zhu Q."/>
            <person name="Feng Y."/>
            <person name="Mount A."/>
            <person name="Hedgecock D."/>
            <person name="Xu Z."/>
            <person name="Liu Y."/>
            <person name="Domazet-Loso T."/>
            <person name="Du Y."/>
            <person name="Sun X."/>
            <person name="Zhang S."/>
            <person name="Liu B."/>
            <person name="Cheng P."/>
            <person name="Jiang X."/>
            <person name="Li J."/>
            <person name="Fan D."/>
            <person name="Wang W."/>
            <person name="Fu W."/>
            <person name="Wang T."/>
            <person name="Wang B."/>
            <person name="Zhang J."/>
            <person name="Peng Z."/>
            <person name="Li Y."/>
            <person name="Li N."/>
            <person name="Wang J."/>
            <person name="Chen M."/>
            <person name="He Y."/>
            <person name="Tan F."/>
            <person name="Song X."/>
            <person name="Zheng Q."/>
            <person name="Huang R."/>
            <person name="Yang H."/>
            <person name="Du X."/>
            <person name="Chen L."/>
            <person name="Yang M."/>
            <person name="Gaffney P.M."/>
            <person name="Wang S."/>
            <person name="Luo L."/>
            <person name="She Z."/>
            <person name="Ming Y."/>
            <person name="Huang W."/>
            <person name="Zhang S."/>
            <person name="Huang B."/>
            <person name="Zhang Y."/>
            <person name="Qu T."/>
            <person name="Ni P."/>
            <person name="Miao G."/>
            <person name="Wang J."/>
            <person name="Wang Q."/>
            <person name="Steinberg C.E."/>
            <person name="Wang H."/>
            <person name="Li N."/>
            <person name="Qian L."/>
            <person name="Zhang G."/>
            <person name="Li Y."/>
            <person name="Yang H."/>
            <person name="Liu X."/>
            <person name="Wang J."/>
            <person name="Yin Y."/>
            <person name="Wang J."/>
        </authorList>
    </citation>
    <scope>NUCLEOTIDE SEQUENCE [LARGE SCALE GENOMIC DNA]</scope>
    <source>
        <strain evidence="1">05x7-T-G4-1.051#20</strain>
    </source>
</reference>
<dbReference type="InterPro" id="IPR001304">
    <property type="entry name" value="C-type_lectin-like"/>
</dbReference>
<dbReference type="InParanoid" id="K1QW16"/>
<dbReference type="HOGENOM" id="CLU_776717_0_0_1"/>
<name>K1QW16_MAGGI</name>